<comment type="caution">
    <text evidence="3">The sequence shown here is derived from an EMBL/GenBank/DDBJ whole genome shotgun (WGS) entry which is preliminary data.</text>
</comment>
<dbReference type="EMBL" id="JACAZI010000010">
    <property type="protein sequence ID" value="KAF7350277.1"/>
    <property type="molecule type" value="Genomic_DNA"/>
</dbReference>
<keyword evidence="4" id="KW-1185">Reference proteome</keyword>
<keyword evidence="1" id="KW-1133">Transmembrane helix</keyword>
<dbReference type="Pfam" id="PF20151">
    <property type="entry name" value="DUF6533"/>
    <property type="match status" value="1"/>
</dbReference>
<feature type="transmembrane region" description="Helical" evidence="1">
    <location>
        <begin position="53"/>
        <end position="79"/>
    </location>
</feature>
<dbReference type="InterPro" id="IPR045340">
    <property type="entry name" value="DUF6533"/>
</dbReference>
<keyword evidence="1" id="KW-0472">Membrane</keyword>
<proteinExistence type="predicted"/>
<protein>
    <recommendedName>
        <fullName evidence="2">DUF6533 domain-containing protein</fullName>
    </recommendedName>
</protein>
<organism evidence="3 4">
    <name type="scientific">Mycena venus</name>
    <dbReference type="NCBI Taxonomy" id="2733690"/>
    <lineage>
        <taxon>Eukaryota</taxon>
        <taxon>Fungi</taxon>
        <taxon>Dikarya</taxon>
        <taxon>Basidiomycota</taxon>
        <taxon>Agaricomycotina</taxon>
        <taxon>Agaricomycetes</taxon>
        <taxon>Agaricomycetidae</taxon>
        <taxon>Agaricales</taxon>
        <taxon>Marasmiineae</taxon>
        <taxon>Mycenaceae</taxon>
        <taxon>Mycena</taxon>
    </lineage>
</organism>
<evidence type="ECO:0000313" key="4">
    <source>
        <dbReference type="Proteomes" id="UP000620124"/>
    </source>
</evidence>
<dbReference type="Proteomes" id="UP000620124">
    <property type="component" value="Unassembled WGS sequence"/>
</dbReference>
<evidence type="ECO:0000313" key="3">
    <source>
        <dbReference type="EMBL" id="KAF7350277.1"/>
    </source>
</evidence>
<dbReference type="OrthoDB" id="3349377at2759"/>
<reference evidence="3" key="1">
    <citation type="submission" date="2020-05" db="EMBL/GenBank/DDBJ databases">
        <title>Mycena genomes resolve the evolution of fungal bioluminescence.</title>
        <authorList>
            <person name="Tsai I.J."/>
        </authorList>
    </citation>
    <scope>NUCLEOTIDE SEQUENCE</scope>
    <source>
        <strain evidence="3">CCC161011</strain>
    </source>
</reference>
<sequence>MTWSDRMGTQEVHAWQLALQGHQNRVSALTVMVWDYVITLEDERELFWKRRPWTLATCLFLWIRYVGILLNAFGVFVAVSPDLTDFVRRPCTPIQAIPGSASKRLSGCQFHGQFKAFILQLRIYALYDASPRIAALIIGAFIVEILVVIGMFGIGSTSLEAVAEAVGNMVCQILLAFLSQTLMKGCAVSNCFLLHDILVRDSVIYYLA</sequence>
<accession>A0A8H7CW20</accession>
<name>A0A8H7CW20_9AGAR</name>
<gene>
    <name evidence="3" type="ORF">MVEN_01331700</name>
</gene>
<feature type="transmembrane region" description="Helical" evidence="1">
    <location>
        <begin position="133"/>
        <end position="154"/>
    </location>
</feature>
<keyword evidence="1" id="KW-0812">Transmembrane</keyword>
<dbReference type="AlphaFoldDB" id="A0A8H7CW20"/>
<evidence type="ECO:0000256" key="1">
    <source>
        <dbReference type="SAM" id="Phobius"/>
    </source>
</evidence>
<evidence type="ECO:0000259" key="2">
    <source>
        <dbReference type="Pfam" id="PF20151"/>
    </source>
</evidence>
<feature type="domain" description="DUF6533" evidence="2">
    <location>
        <begin position="26"/>
        <end position="69"/>
    </location>
</feature>